<dbReference type="GO" id="GO:0034707">
    <property type="term" value="C:chloride channel complex"/>
    <property type="evidence" value="ECO:0007669"/>
    <property type="project" value="UniProtKB-KW"/>
</dbReference>
<keyword evidence="2 6" id="KW-0812">Transmembrane</keyword>
<feature type="compositionally biased region" description="Basic and acidic residues" evidence="7">
    <location>
        <begin position="527"/>
        <end position="541"/>
    </location>
</feature>
<keyword evidence="6" id="KW-0813">Transport</keyword>
<evidence type="ECO:0000256" key="8">
    <source>
        <dbReference type="SAM" id="SignalP"/>
    </source>
</evidence>
<comment type="subcellular location">
    <subcellularLocation>
        <location evidence="6">Cell membrane</location>
        <topology evidence="6">Multi-pass membrane protein</topology>
    </subcellularLocation>
    <subcellularLocation>
        <location evidence="1">Membrane</location>
    </subcellularLocation>
</comment>
<dbReference type="GO" id="GO:0005886">
    <property type="term" value="C:plasma membrane"/>
    <property type="evidence" value="ECO:0007669"/>
    <property type="project" value="UniProtKB-SubCell"/>
</dbReference>
<feature type="chain" id="PRO_5002307556" description="Bestrophin homolog" evidence="8">
    <location>
        <begin position="28"/>
        <end position="587"/>
    </location>
</feature>
<proteinExistence type="inferred from homology"/>
<comment type="similarity">
    <text evidence="5 6">Belongs to the anion channel-forming bestrophin (TC 1.A.46) family. Calcium-sensitive chloride channel subfamily.</text>
</comment>
<dbReference type="PANTHER" id="PTHR10736">
    <property type="entry name" value="BESTROPHIN"/>
    <property type="match status" value="1"/>
</dbReference>
<dbReference type="InterPro" id="IPR021134">
    <property type="entry name" value="Bestrophin-like"/>
</dbReference>
<accession>A0A0D6M6S5</accession>
<evidence type="ECO:0000256" key="3">
    <source>
        <dbReference type="ARBA" id="ARBA00022989"/>
    </source>
</evidence>
<dbReference type="Pfam" id="PF01062">
    <property type="entry name" value="Bestrophin"/>
    <property type="match status" value="2"/>
</dbReference>
<organism evidence="9 10">
    <name type="scientific">Ancylostoma ceylanicum</name>
    <dbReference type="NCBI Taxonomy" id="53326"/>
    <lineage>
        <taxon>Eukaryota</taxon>
        <taxon>Metazoa</taxon>
        <taxon>Ecdysozoa</taxon>
        <taxon>Nematoda</taxon>
        <taxon>Chromadorea</taxon>
        <taxon>Rhabditida</taxon>
        <taxon>Rhabditina</taxon>
        <taxon>Rhabditomorpha</taxon>
        <taxon>Strongyloidea</taxon>
        <taxon>Ancylostomatidae</taxon>
        <taxon>Ancylostomatinae</taxon>
        <taxon>Ancylostoma</taxon>
    </lineage>
</organism>
<keyword evidence="8" id="KW-0732">Signal</keyword>
<reference evidence="9 10" key="1">
    <citation type="submission" date="2013-05" db="EMBL/GenBank/DDBJ databases">
        <title>Draft genome of the parasitic nematode Anyclostoma ceylanicum.</title>
        <authorList>
            <person name="Mitreva M."/>
        </authorList>
    </citation>
    <scope>NUCLEOTIDE SEQUENCE [LARGE SCALE GENOMIC DNA]</scope>
</reference>
<evidence type="ECO:0000256" key="7">
    <source>
        <dbReference type="SAM" id="MobiDB-lite"/>
    </source>
</evidence>
<evidence type="ECO:0000256" key="2">
    <source>
        <dbReference type="ARBA" id="ARBA00022692"/>
    </source>
</evidence>
<feature type="transmembrane region" description="Helical" evidence="6">
    <location>
        <begin position="219"/>
        <end position="236"/>
    </location>
</feature>
<evidence type="ECO:0000256" key="4">
    <source>
        <dbReference type="ARBA" id="ARBA00023136"/>
    </source>
</evidence>
<dbReference type="EMBL" id="KE124819">
    <property type="protein sequence ID" value="EPB78131.1"/>
    <property type="molecule type" value="Genomic_DNA"/>
</dbReference>
<protein>
    <recommendedName>
        <fullName evidence="6">Bestrophin homolog</fullName>
    </recommendedName>
</protein>
<keyword evidence="6" id="KW-0869">Chloride channel</keyword>
<keyword evidence="6" id="KW-0407">Ion channel</keyword>
<keyword evidence="6" id="KW-0406">Ion transport</keyword>
<sequence>MAIPQTDYKPFTVKLLLFLRTSMVAEALLNPLGEDDDDFECNFLIDKNIATGMAIVDDTYDVCPRLLPDRFSDPNFRPIYSEDSHKNGTDGALQGSAEGIELAKSNGHVKMVAVDRRASADDEALRLRKASAFGRKLSSALGVPVIMTVSYNAAVSSVSAFTFFRLLLRWRGSIWKSILYELLLWIGLYYVVFVIYRYVLTHDAQGKFERVATYCNENLVYIPLTFMLGFFVSIIVDRWRQTFNNMGWIENLALILANLLRNDSEEARQMRRDVIRYSVLSQILVFRDVSLRVRRRFPNMESIVNAGFLHENELKDLEEIKIAYNKYWAPIHWAMNVCVKALQNKYLESPYAMIVVQNEIRAFRTALALLCNFDWVPVPIAYPQIDLYVPFMTILEFIFIVGWMKVAEALLNPLGEDDDDFECNFLIDKNIATGLMIVDDQYGACPKLAPDRFADPDFNPIYSEDSQLHGADGVLVGSAEGYHFDDGENVKMVAIKPEDLHSHESTPKFLRRLSLALTSRSRSNSEPVHDDLDKDSADLGHKLSVPNITLEAVTEETSDKSTPTASTVEVTDEDDARTNGQAENKNK</sequence>
<dbReference type="PANTHER" id="PTHR10736:SF58">
    <property type="entry name" value="BESTROPHIN HOMOLOG-RELATED"/>
    <property type="match status" value="1"/>
</dbReference>
<name>A0A0D6M6S5_9BILA</name>
<dbReference type="Proteomes" id="UP000054495">
    <property type="component" value="Unassembled WGS sequence"/>
</dbReference>
<keyword evidence="4 6" id="KW-0472">Membrane</keyword>
<dbReference type="GO" id="GO:0005254">
    <property type="term" value="F:chloride channel activity"/>
    <property type="evidence" value="ECO:0007669"/>
    <property type="project" value="UniProtKB-KW"/>
</dbReference>
<keyword evidence="3 6" id="KW-1133">Transmembrane helix</keyword>
<feature type="region of interest" description="Disordered" evidence="7">
    <location>
        <begin position="520"/>
        <end position="587"/>
    </location>
</feature>
<evidence type="ECO:0000256" key="1">
    <source>
        <dbReference type="ARBA" id="ARBA00004370"/>
    </source>
</evidence>
<comment type="function">
    <text evidence="6">Forms chloride channels.</text>
</comment>
<feature type="compositionally biased region" description="Polar residues" evidence="7">
    <location>
        <begin position="578"/>
        <end position="587"/>
    </location>
</feature>
<dbReference type="AlphaFoldDB" id="A0A0D6M6S5"/>
<feature type="signal peptide" evidence="8">
    <location>
        <begin position="1"/>
        <end position="27"/>
    </location>
</feature>
<evidence type="ECO:0000313" key="10">
    <source>
        <dbReference type="Proteomes" id="UP000054495"/>
    </source>
</evidence>
<feature type="transmembrane region" description="Helical" evidence="6">
    <location>
        <begin position="178"/>
        <end position="199"/>
    </location>
</feature>
<gene>
    <name evidence="9" type="ORF">ANCCEY_02771</name>
</gene>
<evidence type="ECO:0000256" key="6">
    <source>
        <dbReference type="RuleBase" id="RU363126"/>
    </source>
</evidence>
<feature type="transmembrane region" description="Helical" evidence="6">
    <location>
        <begin position="141"/>
        <end position="166"/>
    </location>
</feature>
<keyword evidence="10" id="KW-1185">Reference proteome</keyword>
<keyword evidence="6" id="KW-1003">Cell membrane</keyword>
<keyword evidence="6" id="KW-0868">Chloride</keyword>
<feature type="compositionally biased region" description="Polar residues" evidence="7">
    <location>
        <begin position="560"/>
        <end position="569"/>
    </location>
</feature>
<evidence type="ECO:0000313" key="9">
    <source>
        <dbReference type="EMBL" id="EPB78131.1"/>
    </source>
</evidence>
<dbReference type="InterPro" id="IPR000615">
    <property type="entry name" value="Bestrophin"/>
</dbReference>
<evidence type="ECO:0000256" key="5">
    <source>
        <dbReference type="ARBA" id="ARBA00034769"/>
    </source>
</evidence>